<dbReference type="AlphaFoldDB" id="A0AAQ3N4A8"/>
<dbReference type="Proteomes" id="UP001374535">
    <property type="component" value="Chromosome 7"/>
</dbReference>
<sequence>MSHSGKLSIEIGVHATAANWFNLLATQLHHVQNLTDAVHETKLHHGEDWHHNESIKQWTSTIADGKATKYHESIESTDEDNKTITYKIFGEDFEHKFKVFKLIFQAIDKDEGGGVIKWIIEYETKSEEFDPPFGFLEFLYKGSRDVDANLIKE</sequence>
<evidence type="ECO:0000259" key="2">
    <source>
        <dbReference type="SMART" id="SM01037"/>
    </source>
</evidence>
<dbReference type="PANTHER" id="PTHR31338">
    <property type="entry name" value="POLYKETIDE CYCLASE/DEHYDRASE AND LIPID TRANSPORT SUPERFAMILY PROTEIN"/>
    <property type="match status" value="1"/>
</dbReference>
<evidence type="ECO:0000313" key="3">
    <source>
        <dbReference type="EMBL" id="WVZ02106.1"/>
    </source>
</evidence>
<dbReference type="InterPro" id="IPR052006">
    <property type="entry name" value="MLP-like"/>
</dbReference>
<dbReference type="Gene3D" id="3.30.530.20">
    <property type="match status" value="1"/>
</dbReference>
<evidence type="ECO:0000256" key="1">
    <source>
        <dbReference type="ARBA" id="ARBA00038242"/>
    </source>
</evidence>
<dbReference type="SMART" id="SM01037">
    <property type="entry name" value="Bet_v_1"/>
    <property type="match status" value="1"/>
</dbReference>
<accession>A0AAQ3N4A8</accession>
<reference evidence="3 4" key="1">
    <citation type="journal article" date="2023" name="Life. Sci Alliance">
        <title>Evolutionary insights into 3D genome organization and epigenetic landscape of Vigna mungo.</title>
        <authorList>
            <person name="Junaid A."/>
            <person name="Singh B."/>
            <person name="Bhatia S."/>
        </authorList>
    </citation>
    <scope>NUCLEOTIDE SEQUENCE [LARGE SCALE GENOMIC DNA]</scope>
    <source>
        <strain evidence="3">Urdbean</strain>
    </source>
</reference>
<evidence type="ECO:0000313" key="4">
    <source>
        <dbReference type="Proteomes" id="UP001374535"/>
    </source>
</evidence>
<dbReference type="Pfam" id="PF00407">
    <property type="entry name" value="Bet_v_1"/>
    <property type="match status" value="1"/>
</dbReference>
<dbReference type="InterPro" id="IPR023393">
    <property type="entry name" value="START-like_dom_sf"/>
</dbReference>
<name>A0AAQ3N4A8_VIGMU</name>
<proteinExistence type="inferred from homology"/>
<protein>
    <recommendedName>
        <fullName evidence="2">Bet v I/Major latex protein domain-containing protein</fullName>
    </recommendedName>
</protein>
<dbReference type="SUPFAM" id="SSF55961">
    <property type="entry name" value="Bet v1-like"/>
    <property type="match status" value="1"/>
</dbReference>
<dbReference type="InterPro" id="IPR000916">
    <property type="entry name" value="Bet_v_I/MLP"/>
</dbReference>
<organism evidence="3 4">
    <name type="scientific">Vigna mungo</name>
    <name type="common">Black gram</name>
    <name type="synonym">Phaseolus mungo</name>
    <dbReference type="NCBI Taxonomy" id="3915"/>
    <lineage>
        <taxon>Eukaryota</taxon>
        <taxon>Viridiplantae</taxon>
        <taxon>Streptophyta</taxon>
        <taxon>Embryophyta</taxon>
        <taxon>Tracheophyta</taxon>
        <taxon>Spermatophyta</taxon>
        <taxon>Magnoliopsida</taxon>
        <taxon>eudicotyledons</taxon>
        <taxon>Gunneridae</taxon>
        <taxon>Pentapetalae</taxon>
        <taxon>rosids</taxon>
        <taxon>fabids</taxon>
        <taxon>Fabales</taxon>
        <taxon>Fabaceae</taxon>
        <taxon>Papilionoideae</taxon>
        <taxon>50 kb inversion clade</taxon>
        <taxon>NPAAA clade</taxon>
        <taxon>indigoferoid/millettioid clade</taxon>
        <taxon>Phaseoleae</taxon>
        <taxon>Vigna</taxon>
    </lineage>
</organism>
<dbReference type="PANTHER" id="PTHR31338:SF16">
    <property type="entry name" value="POLYKETIDE CYCLASE_DEHYDRASE AND LIPID TRANSPORT SUPERFAMILY PROTEIN"/>
    <property type="match status" value="1"/>
</dbReference>
<feature type="domain" description="Bet v I/Major latex protein" evidence="2">
    <location>
        <begin position="2"/>
        <end position="153"/>
    </location>
</feature>
<gene>
    <name evidence="3" type="ORF">V8G54_022912</name>
</gene>
<dbReference type="GO" id="GO:0006952">
    <property type="term" value="P:defense response"/>
    <property type="evidence" value="ECO:0007669"/>
    <property type="project" value="InterPro"/>
</dbReference>
<keyword evidence="4" id="KW-1185">Reference proteome</keyword>
<comment type="similarity">
    <text evidence="1">Belongs to the MLP family.</text>
</comment>
<dbReference type="EMBL" id="CP144694">
    <property type="protein sequence ID" value="WVZ02106.1"/>
    <property type="molecule type" value="Genomic_DNA"/>
</dbReference>